<reference evidence="2" key="1">
    <citation type="submission" date="2020-12" db="EMBL/GenBank/DDBJ databases">
        <title>Clostridium thailandense sp. nov., a novel acetogenic bacterium isolated from peat land soil in Thailand.</title>
        <authorList>
            <person name="Chaikitkaew S."/>
            <person name="Birkeland N.K."/>
        </authorList>
    </citation>
    <scope>NUCLEOTIDE SEQUENCE</scope>
    <source>
        <strain evidence="2">DSM 17425</strain>
    </source>
</reference>
<accession>A0A934LZZ5</accession>
<evidence type="ECO:0000313" key="2">
    <source>
        <dbReference type="EMBL" id="MBI6871544.1"/>
    </source>
</evidence>
<keyword evidence="3" id="KW-1185">Reference proteome</keyword>
<dbReference type="EMBL" id="JAEEGB010000003">
    <property type="protein sequence ID" value="MBI6871544.1"/>
    <property type="molecule type" value="Genomic_DNA"/>
</dbReference>
<dbReference type="Pfam" id="PF13346">
    <property type="entry name" value="ABC2_membrane_5"/>
    <property type="match status" value="1"/>
</dbReference>
<gene>
    <name evidence="2" type="ORF">I6U51_02340</name>
</gene>
<protein>
    <submittedName>
        <fullName evidence="2">ABC-2 transporter permease</fullName>
    </submittedName>
</protein>
<name>A0A934LZZ5_9CLOT</name>
<keyword evidence="1" id="KW-1133">Transmembrane helix</keyword>
<dbReference type="Proteomes" id="UP000622687">
    <property type="component" value="Unassembled WGS sequence"/>
</dbReference>
<evidence type="ECO:0000313" key="3">
    <source>
        <dbReference type="Proteomes" id="UP000622687"/>
    </source>
</evidence>
<keyword evidence="1" id="KW-0812">Transmembrane</keyword>
<feature type="transmembrane region" description="Helical" evidence="1">
    <location>
        <begin position="74"/>
        <end position="96"/>
    </location>
</feature>
<keyword evidence="1" id="KW-0472">Membrane</keyword>
<dbReference type="RefSeq" id="WP_211140990.1">
    <property type="nucleotide sequence ID" value="NZ_JAEEGB010000003.1"/>
</dbReference>
<dbReference type="InterPro" id="IPR025699">
    <property type="entry name" value="ABC2_memb-like"/>
</dbReference>
<evidence type="ECO:0000256" key="1">
    <source>
        <dbReference type="SAM" id="Phobius"/>
    </source>
</evidence>
<feature type="transmembrane region" description="Helical" evidence="1">
    <location>
        <begin position="188"/>
        <end position="208"/>
    </location>
</feature>
<organism evidence="2 3">
    <name type="scientific">Clostridium aciditolerans</name>
    <dbReference type="NCBI Taxonomy" id="339861"/>
    <lineage>
        <taxon>Bacteria</taxon>
        <taxon>Bacillati</taxon>
        <taxon>Bacillota</taxon>
        <taxon>Clostridia</taxon>
        <taxon>Eubacteriales</taxon>
        <taxon>Clostridiaceae</taxon>
        <taxon>Clostridium</taxon>
    </lineage>
</organism>
<sequence length="216" mass="24518">MFNLIIKDILIQKKTVLFTFVYMLFLIVFLKEASFVSAMVMMSYILVITGFSLEEKNKSDIMLNSLPIKRRNIVLAKYLSVFIYFGIGVAAYFLTAIVVRLLGSPITIHSVTLEEIIGALFAITLLNGIYIPVLFRVGYTKSRVVIFVMFFLVFFLGAGFTKIISKAQSNIFIKTIVNFFTSKSDMQILVYLLGAIIIMILGSFLLSVKLYESREF</sequence>
<feature type="transmembrane region" description="Helical" evidence="1">
    <location>
        <begin position="116"/>
        <end position="137"/>
    </location>
</feature>
<feature type="transmembrane region" description="Helical" evidence="1">
    <location>
        <begin position="144"/>
        <end position="164"/>
    </location>
</feature>
<dbReference type="AlphaFoldDB" id="A0A934LZZ5"/>
<feature type="transmembrane region" description="Helical" evidence="1">
    <location>
        <begin position="12"/>
        <end position="29"/>
    </location>
</feature>
<dbReference type="PANTHER" id="PTHR41309">
    <property type="entry name" value="MEMBRANE PROTEIN-RELATED"/>
    <property type="match status" value="1"/>
</dbReference>
<proteinExistence type="predicted"/>
<comment type="caution">
    <text evidence="2">The sequence shown here is derived from an EMBL/GenBank/DDBJ whole genome shotgun (WGS) entry which is preliminary data.</text>
</comment>
<dbReference type="PANTHER" id="PTHR41309:SF2">
    <property type="entry name" value="MEMBRANE PROTEIN"/>
    <property type="match status" value="1"/>
</dbReference>